<evidence type="ECO:0000256" key="6">
    <source>
        <dbReference type="SAM" id="MobiDB-lite"/>
    </source>
</evidence>
<evidence type="ECO:0000313" key="8">
    <source>
        <dbReference type="Proteomes" id="UP000694941"/>
    </source>
</evidence>
<gene>
    <name evidence="9" type="primary">LOC106476914</name>
</gene>
<keyword evidence="4" id="KW-0862">Zinc</keyword>
<dbReference type="InterPro" id="IPR013087">
    <property type="entry name" value="Znf_C2H2_type"/>
</dbReference>
<evidence type="ECO:0000256" key="5">
    <source>
        <dbReference type="PROSITE-ProRule" id="PRU00042"/>
    </source>
</evidence>
<evidence type="ECO:0000256" key="2">
    <source>
        <dbReference type="ARBA" id="ARBA00022737"/>
    </source>
</evidence>
<accession>A0ABM1C2C6</accession>
<feature type="region of interest" description="Disordered" evidence="6">
    <location>
        <begin position="400"/>
        <end position="426"/>
    </location>
</feature>
<keyword evidence="8" id="KW-1185">Reference proteome</keyword>
<organism evidence="8 9">
    <name type="scientific">Limulus polyphemus</name>
    <name type="common">Atlantic horseshoe crab</name>
    <dbReference type="NCBI Taxonomy" id="6850"/>
    <lineage>
        <taxon>Eukaryota</taxon>
        <taxon>Metazoa</taxon>
        <taxon>Ecdysozoa</taxon>
        <taxon>Arthropoda</taxon>
        <taxon>Chelicerata</taxon>
        <taxon>Merostomata</taxon>
        <taxon>Xiphosura</taxon>
        <taxon>Limulidae</taxon>
        <taxon>Limulus</taxon>
    </lineage>
</organism>
<dbReference type="SMART" id="SM00355">
    <property type="entry name" value="ZnF_C2H2"/>
    <property type="match status" value="2"/>
</dbReference>
<dbReference type="InterPro" id="IPR036236">
    <property type="entry name" value="Znf_C2H2_sf"/>
</dbReference>
<dbReference type="PANTHER" id="PTHR19818">
    <property type="entry name" value="ZINC FINGER PROTEIN ZIC AND GLI"/>
    <property type="match status" value="1"/>
</dbReference>
<name>A0ABM1C2C6_LIMPO</name>
<evidence type="ECO:0000256" key="1">
    <source>
        <dbReference type="ARBA" id="ARBA00022723"/>
    </source>
</evidence>
<dbReference type="SUPFAM" id="SSF57667">
    <property type="entry name" value="beta-beta-alpha zinc fingers"/>
    <property type="match status" value="1"/>
</dbReference>
<dbReference type="Gene3D" id="3.30.160.60">
    <property type="entry name" value="Classic Zinc Finger"/>
    <property type="match status" value="1"/>
</dbReference>
<dbReference type="Proteomes" id="UP000694941">
    <property type="component" value="Unplaced"/>
</dbReference>
<feature type="domain" description="C2H2-type" evidence="7">
    <location>
        <begin position="37"/>
        <end position="59"/>
    </location>
</feature>
<keyword evidence="2" id="KW-0677">Repeat</keyword>
<dbReference type="RefSeq" id="XP_013792984.2">
    <property type="nucleotide sequence ID" value="XM_013937530.2"/>
</dbReference>
<evidence type="ECO:0000256" key="4">
    <source>
        <dbReference type="ARBA" id="ARBA00022833"/>
    </source>
</evidence>
<evidence type="ECO:0000259" key="7">
    <source>
        <dbReference type="PROSITE" id="PS50157"/>
    </source>
</evidence>
<keyword evidence="3 5" id="KW-0863">Zinc-finger</keyword>
<protein>
    <submittedName>
        <fullName evidence="9">Zinc finger protein 236-like</fullName>
    </submittedName>
</protein>
<evidence type="ECO:0000313" key="9">
    <source>
        <dbReference type="RefSeq" id="XP_013792984.2"/>
    </source>
</evidence>
<dbReference type="GeneID" id="106476914"/>
<proteinExistence type="predicted"/>
<dbReference type="PROSITE" id="PS50157">
    <property type="entry name" value="ZINC_FINGER_C2H2_2"/>
    <property type="match status" value="2"/>
</dbReference>
<dbReference type="Pfam" id="PF00096">
    <property type="entry name" value="zf-C2H2"/>
    <property type="match status" value="1"/>
</dbReference>
<keyword evidence="1" id="KW-0479">Metal-binding</keyword>
<dbReference type="PANTHER" id="PTHR19818:SF139">
    <property type="entry name" value="PAIR-RULE PROTEIN ODD-PAIRED"/>
    <property type="match status" value="1"/>
</dbReference>
<dbReference type="InterPro" id="IPR050329">
    <property type="entry name" value="GLI_C2H2-zinc-finger"/>
</dbReference>
<feature type="domain" description="C2H2-type" evidence="7">
    <location>
        <begin position="7"/>
        <end position="36"/>
    </location>
</feature>
<reference evidence="9" key="1">
    <citation type="submission" date="2025-08" db="UniProtKB">
        <authorList>
            <consortium name="RefSeq"/>
        </authorList>
    </citation>
    <scope>IDENTIFICATION</scope>
    <source>
        <tissue evidence="9">Muscle</tissue>
    </source>
</reference>
<evidence type="ECO:0000256" key="3">
    <source>
        <dbReference type="ARBA" id="ARBA00022771"/>
    </source>
</evidence>
<sequence>MFFRPPVPCPWEGCTRKLSSKVGLYNHLRMHRGEADFKCSHCGKGFFKRSMLKSHMKIHQHSVRNTTLIPTPINNHQETWAEIQMENLHIDQSQEQQVVTGVEMIQLICASCLNGFDSEENFAKHICTGQENSDSSVAAEAILGNGEQQHVIIQTAEDQETININQEDLAASLIGEVSQEEVADDQVEVPQAMDTLSHEGHFELQAVGENGETQNVSVENNLGLLMSMMQANTGQVTSVELPSGHGDISSLVVSSASQLNFTSNDTTVVTAGDMNLASPIVSSLSSSNVQHVAVADQESIVMMVSGDDEDNQQHIPMELSGDQPFTSAAVVNVPTSDGGSRVLLIPISSTDGQNTVLTLPHGITLDSDCGDVNMTVTMGAPSSDSEQAYLTLPVSDVDGLLEATSDSTSQESEVIPPPDDSGDLSN</sequence>